<evidence type="ECO:0000313" key="3">
    <source>
        <dbReference type="Proteomes" id="UP001218188"/>
    </source>
</evidence>
<keyword evidence="3" id="KW-1185">Reference proteome</keyword>
<dbReference type="AlphaFoldDB" id="A0AAD6S905"/>
<accession>A0AAD6S905</accession>
<dbReference type="Proteomes" id="UP001218188">
    <property type="component" value="Unassembled WGS sequence"/>
</dbReference>
<protein>
    <submittedName>
        <fullName evidence="2">Uncharacterized protein</fullName>
    </submittedName>
</protein>
<comment type="caution">
    <text evidence="2">The sequence shown here is derived from an EMBL/GenBank/DDBJ whole genome shotgun (WGS) entry which is preliminary data.</text>
</comment>
<evidence type="ECO:0000256" key="1">
    <source>
        <dbReference type="SAM" id="SignalP"/>
    </source>
</evidence>
<proteinExistence type="predicted"/>
<feature type="signal peptide" evidence="1">
    <location>
        <begin position="1"/>
        <end position="21"/>
    </location>
</feature>
<keyword evidence="1" id="KW-0732">Signal</keyword>
<evidence type="ECO:0000313" key="2">
    <source>
        <dbReference type="EMBL" id="KAJ7022847.1"/>
    </source>
</evidence>
<name>A0AAD6S905_9AGAR</name>
<reference evidence="2" key="1">
    <citation type="submission" date="2023-03" db="EMBL/GenBank/DDBJ databases">
        <title>Massive genome expansion in bonnet fungi (Mycena s.s.) driven by repeated elements and novel gene families across ecological guilds.</title>
        <authorList>
            <consortium name="Lawrence Berkeley National Laboratory"/>
            <person name="Harder C.B."/>
            <person name="Miyauchi S."/>
            <person name="Viragh M."/>
            <person name="Kuo A."/>
            <person name="Thoen E."/>
            <person name="Andreopoulos B."/>
            <person name="Lu D."/>
            <person name="Skrede I."/>
            <person name="Drula E."/>
            <person name="Henrissat B."/>
            <person name="Morin E."/>
            <person name="Kohler A."/>
            <person name="Barry K."/>
            <person name="LaButti K."/>
            <person name="Morin E."/>
            <person name="Salamov A."/>
            <person name="Lipzen A."/>
            <person name="Mereny Z."/>
            <person name="Hegedus B."/>
            <person name="Baldrian P."/>
            <person name="Stursova M."/>
            <person name="Weitz H."/>
            <person name="Taylor A."/>
            <person name="Grigoriev I.V."/>
            <person name="Nagy L.G."/>
            <person name="Martin F."/>
            <person name="Kauserud H."/>
        </authorList>
    </citation>
    <scope>NUCLEOTIDE SEQUENCE</scope>
    <source>
        <strain evidence="2">CBHHK200</strain>
    </source>
</reference>
<sequence>MGKALTTRFLFVAALFGLAASAPSKRTSPITAPVAGTSITTGTSIAFSYADLNECHEGYTPITVWLSASQPTSLDSNGNLPAGTFIEEFGSYLIANFGLAPLPTPPPTSLVIPDISSYSAGTDLYLTVVETNQAGTCPPGSQPASYEFTSVQLVVA</sequence>
<dbReference type="EMBL" id="JARJCM010000201">
    <property type="protein sequence ID" value="KAJ7022847.1"/>
    <property type="molecule type" value="Genomic_DNA"/>
</dbReference>
<gene>
    <name evidence="2" type="ORF">C8F04DRAFT_1402123</name>
</gene>
<feature type="chain" id="PRO_5041916979" evidence="1">
    <location>
        <begin position="22"/>
        <end position="156"/>
    </location>
</feature>
<organism evidence="2 3">
    <name type="scientific">Mycena alexandri</name>
    <dbReference type="NCBI Taxonomy" id="1745969"/>
    <lineage>
        <taxon>Eukaryota</taxon>
        <taxon>Fungi</taxon>
        <taxon>Dikarya</taxon>
        <taxon>Basidiomycota</taxon>
        <taxon>Agaricomycotina</taxon>
        <taxon>Agaricomycetes</taxon>
        <taxon>Agaricomycetidae</taxon>
        <taxon>Agaricales</taxon>
        <taxon>Marasmiineae</taxon>
        <taxon>Mycenaceae</taxon>
        <taxon>Mycena</taxon>
    </lineage>
</organism>